<evidence type="ECO:0000259" key="2">
    <source>
        <dbReference type="Pfam" id="PF18754"/>
    </source>
</evidence>
<gene>
    <name evidence="3" type="ORF">IB285_01060</name>
</gene>
<protein>
    <recommendedName>
        <fullName evidence="2">Nucleotide modification associated domain-containing protein</fullName>
    </recommendedName>
</protein>
<dbReference type="Proteomes" id="UP000635384">
    <property type="component" value="Unassembled WGS sequence"/>
</dbReference>
<dbReference type="Pfam" id="PF18754">
    <property type="entry name" value="Nmad3"/>
    <property type="match status" value="1"/>
</dbReference>
<reference evidence="3 4" key="1">
    <citation type="submission" date="2020-09" db="EMBL/GenBank/DDBJ databases">
        <authorList>
            <person name="Yoon J.-W."/>
        </authorList>
    </citation>
    <scope>NUCLEOTIDE SEQUENCE [LARGE SCALE GENOMIC DNA]</scope>
    <source>
        <strain evidence="3 4">KMU-140</strain>
    </source>
</reference>
<name>A0ABR8KMF0_9SPHN</name>
<proteinExistence type="predicted"/>
<feature type="domain" description="Nucleotide modification associated" evidence="2">
    <location>
        <begin position="2"/>
        <end position="226"/>
    </location>
</feature>
<accession>A0ABR8KMF0</accession>
<evidence type="ECO:0000313" key="4">
    <source>
        <dbReference type="Proteomes" id="UP000635384"/>
    </source>
</evidence>
<organism evidence="3 4">
    <name type="scientific">Erythrobacter rubeus</name>
    <dbReference type="NCBI Taxonomy" id="2760803"/>
    <lineage>
        <taxon>Bacteria</taxon>
        <taxon>Pseudomonadati</taxon>
        <taxon>Pseudomonadota</taxon>
        <taxon>Alphaproteobacteria</taxon>
        <taxon>Sphingomonadales</taxon>
        <taxon>Erythrobacteraceae</taxon>
        <taxon>Erythrobacter/Porphyrobacter group</taxon>
        <taxon>Erythrobacter</taxon>
    </lineage>
</organism>
<keyword evidence="4" id="KW-1185">Reference proteome</keyword>
<evidence type="ECO:0000313" key="3">
    <source>
        <dbReference type="EMBL" id="MBD2840839.1"/>
    </source>
</evidence>
<dbReference type="EMBL" id="JACXLC010000001">
    <property type="protein sequence ID" value="MBD2840839.1"/>
    <property type="molecule type" value="Genomic_DNA"/>
</dbReference>
<dbReference type="InterPro" id="IPR041135">
    <property type="entry name" value="Nmad3"/>
</dbReference>
<sequence length="248" mass="26733">MRIIFSRKGFDSTAGGGPSPIIDGRPVSLPIPDTKGLSRTTYGSLGLGDLTSKASRGKYGAKELCHHDPMFLDDGTVMLGQCSSSQGHLSKQGVGPGDVFLFFGLFEGDATGGKHHRIFGWMNIAAVVEVSKADELDSHVQRAISVDHPHFIGMHAGNDAVYFGLGGTASRASDALRLTVPGGPVGLWRRPPWLERGGITYFADKDENWPAPDRMYRVGNGQEFVANVGERSVPRKWLDQIIAEIKAS</sequence>
<evidence type="ECO:0000256" key="1">
    <source>
        <dbReference type="SAM" id="MobiDB-lite"/>
    </source>
</evidence>
<feature type="region of interest" description="Disordered" evidence="1">
    <location>
        <begin position="1"/>
        <end position="25"/>
    </location>
</feature>
<comment type="caution">
    <text evidence="3">The sequence shown here is derived from an EMBL/GenBank/DDBJ whole genome shotgun (WGS) entry which is preliminary data.</text>
</comment>